<sequence>MTGAPRFPSLGYFRIGSGYSTAFAGACDIAFAAIASVAHTEDQIKANAAALQAYFDPRSIFI</sequence>
<dbReference type="KEGG" id="same:SAMCFNEI73_pC1700"/>
<keyword evidence="2" id="KW-1185">Reference proteome</keyword>
<name>A0A1L3LZ98_9HYPH</name>
<protein>
    <submittedName>
        <fullName evidence="1">Uncharacterized protein</fullName>
    </submittedName>
</protein>
<dbReference type="PROSITE" id="PS51257">
    <property type="entry name" value="PROKAR_LIPOPROTEIN"/>
    <property type="match status" value="1"/>
</dbReference>
<dbReference type="AlphaFoldDB" id="A0A1L3LZ98"/>
<gene>
    <name evidence="1" type="ORF">SAMCFNEI73_pC1700</name>
</gene>
<evidence type="ECO:0000313" key="1">
    <source>
        <dbReference type="EMBL" id="APG95404.1"/>
    </source>
</evidence>
<organism evidence="1 2">
    <name type="scientific">Sinorhizobium americanum</name>
    <dbReference type="NCBI Taxonomy" id="194963"/>
    <lineage>
        <taxon>Bacteria</taxon>
        <taxon>Pseudomonadati</taxon>
        <taxon>Pseudomonadota</taxon>
        <taxon>Alphaproteobacteria</taxon>
        <taxon>Hyphomicrobiales</taxon>
        <taxon>Rhizobiaceae</taxon>
        <taxon>Sinorhizobium/Ensifer group</taxon>
        <taxon>Sinorhizobium</taxon>
    </lineage>
</organism>
<accession>A0A1L3LZ98</accession>
<proteinExistence type="predicted"/>
<dbReference type="Proteomes" id="UP000182306">
    <property type="component" value="Plasmid C"/>
</dbReference>
<keyword evidence="1" id="KW-0614">Plasmid</keyword>
<geneLocation type="plasmid" evidence="1 2">
    <name>C</name>
</geneLocation>
<evidence type="ECO:0000313" key="2">
    <source>
        <dbReference type="Proteomes" id="UP000182306"/>
    </source>
</evidence>
<dbReference type="RefSeq" id="WP_064254165.1">
    <property type="nucleotide sequence ID" value="NZ_CP013110.1"/>
</dbReference>
<reference evidence="1 2" key="1">
    <citation type="submission" date="2015-10" db="EMBL/GenBank/DDBJ databases">
        <title>Genomic differences between typical nodule nitrogen-fixing rhizobial strains and those coming from bean seeds.</title>
        <authorList>
            <person name="Peralta H."/>
            <person name="Aguilar-Vera A."/>
            <person name="Diaz R."/>
            <person name="Mora Y."/>
            <person name="Martinez-Batallar G."/>
            <person name="Salazar E."/>
            <person name="Vargas-Lagunas C."/>
            <person name="Encarnacion S."/>
            <person name="Girard L."/>
            <person name="Mora J."/>
        </authorList>
    </citation>
    <scope>NUCLEOTIDE SEQUENCE [LARGE SCALE GENOMIC DNA]</scope>
    <source>
        <strain evidence="1 2">CFNEI 73</strain>
        <plasmid evidence="1 2">C</plasmid>
    </source>
</reference>
<dbReference type="EMBL" id="CP013110">
    <property type="protein sequence ID" value="APG95404.1"/>
    <property type="molecule type" value="Genomic_DNA"/>
</dbReference>